<dbReference type="Proteomes" id="UP000694845">
    <property type="component" value="Unplaced"/>
</dbReference>
<dbReference type="RefSeq" id="XP_022101232.1">
    <property type="nucleotide sequence ID" value="XM_022245540.1"/>
</dbReference>
<accession>A0A8B7Z8E4</accession>
<dbReference type="KEGG" id="aplc:110984910"/>
<feature type="region of interest" description="Disordered" evidence="1">
    <location>
        <begin position="1"/>
        <end position="90"/>
    </location>
</feature>
<protein>
    <submittedName>
        <fullName evidence="3">Pre-rRNA-processing protein TSR1 homolog</fullName>
    </submittedName>
</protein>
<name>A0A8B7Z8E4_ACAPL</name>
<dbReference type="AlphaFoldDB" id="A0A8B7Z8E4"/>
<proteinExistence type="predicted"/>
<gene>
    <name evidence="3" type="primary">LOC110984910</name>
</gene>
<organism evidence="2 3">
    <name type="scientific">Acanthaster planci</name>
    <name type="common">Crown-of-thorns starfish</name>
    <dbReference type="NCBI Taxonomy" id="133434"/>
    <lineage>
        <taxon>Eukaryota</taxon>
        <taxon>Metazoa</taxon>
        <taxon>Echinodermata</taxon>
        <taxon>Eleutherozoa</taxon>
        <taxon>Asterozoa</taxon>
        <taxon>Asteroidea</taxon>
        <taxon>Valvatacea</taxon>
        <taxon>Valvatida</taxon>
        <taxon>Acanthasteridae</taxon>
        <taxon>Acanthaster</taxon>
    </lineage>
</organism>
<feature type="compositionally biased region" description="Basic and acidic residues" evidence="1">
    <location>
        <begin position="52"/>
        <end position="61"/>
    </location>
</feature>
<reference evidence="3" key="1">
    <citation type="submission" date="2025-08" db="UniProtKB">
        <authorList>
            <consortium name="RefSeq"/>
        </authorList>
    </citation>
    <scope>IDENTIFICATION</scope>
</reference>
<dbReference type="OrthoDB" id="119302at2759"/>
<evidence type="ECO:0000313" key="2">
    <source>
        <dbReference type="Proteomes" id="UP000694845"/>
    </source>
</evidence>
<dbReference type="GeneID" id="110984910"/>
<evidence type="ECO:0000256" key="1">
    <source>
        <dbReference type="SAM" id="MobiDB-lite"/>
    </source>
</evidence>
<dbReference type="OMA" id="HQINQIR"/>
<keyword evidence="2" id="KW-1185">Reference proteome</keyword>
<sequence>MAANSGQETHRSGPFKQQNKAHKTGRHRSKGQIETQGKGRVNVKTQSKKNRHEISKVDRRHQALQRRQHKREETLARKRSIGGRDSAPHLVVGIHKEDELITND</sequence>
<evidence type="ECO:0000313" key="3">
    <source>
        <dbReference type="RefSeq" id="XP_022101232.1"/>
    </source>
</evidence>
<feature type="compositionally biased region" description="Basic residues" evidence="1">
    <location>
        <begin position="19"/>
        <end position="30"/>
    </location>
</feature>